<reference evidence="2" key="2">
    <citation type="submission" date="2021-04" db="EMBL/GenBank/DDBJ databases">
        <authorList>
            <person name="Liu J."/>
        </authorList>
    </citation>
    <scope>NUCLEOTIDE SEQUENCE</scope>
    <source>
        <strain evidence="2">BAD-6</strain>
    </source>
</reference>
<keyword evidence="1" id="KW-1133">Transmembrane helix</keyword>
<dbReference type="AlphaFoldDB" id="A0A8J8AZZ0"/>
<keyword evidence="1" id="KW-0812">Transmembrane</keyword>
<feature type="transmembrane region" description="Helical" evidence="1">
    <location>
        <begin position="7"/>
        <end position="28"/>
    </location>
</feature>
<feature type="transmembrane region" description="Helical" evidence="1">
    <location>
        <begin position="129"/>
        <end position="149"/>
    </location>
</feature>
<protein>
    <submittedName>
        <fullName evidence="2">Uncharacterized protein</fullName>
    </submittedName>
</protein>
<evidence type="ECO:0000313" key="2">
    <source>
        <dbReference type="EMBL" id="MBR0597038.1"/>
    </source>
</evidence>
<accession>A0A8J8AZZ0</accession>
<evidence type="ECO:0000256" key="1">
    <source>
        <dbReference type="SAM" id="Phobius"/>
    </source>
</evidence>
<gene>
    <name evidence="2" type="ORF">KCX82_04055</name>
</gene>
<proteinExistence type="predicted"/>
<reference evidence="2" key="1">
    <citation type="submission" date="2021-04" db="EMBL/GenBank/DDBJ databases">
        <title>Sinoanaerobacter chloroacetimidivorans sp. nov., an obligate anaerobic bacterium isolated from anaerobic sludge.</title>
        <authorList>
            <person name="Bao Y."/>
        </authorList>
    </citation>
    <scope>NUCLEOTIDE SEQUENCE</scope>
    <source>
        <strain evidence="2">BAD-6</strain>
    </source>
</reference>
<organism evidence="2 3">
    <name type="scientific">Sinanaerobacter chloroacetimidivorans</name>
    <dbReference type="NCBI Taxonomy" id="2818044"/>
    <lineage>
        <taxon>Bacteria</taxon>
        <taxon>Bacillati</taxon>
        <taxon>Bacillota</taxon>
        <taxon>Clostridia</taxon>
        <taxon>Peptostreptococcales</taxon>
        <taxon>Anaerovoracaceae</taxon>
        <taxon>Sinanaerobacter</taxon>
    </lineage>
</organism>
<comment type="caution">
    <text evidence="2">The sequence shown here is derived from an EMBL/GenBank/DDBJ whole genome shotgun (WGS) entry which is preliminary data.</text>
</comment>
<name>A0A8J8AZZ0_9FIRM</name>
<dbReference type="Proteomes" id="UP000675664">
    <property type="component" value="Unassembled WGS sequence"/>
</dbReference>
<dbReference type="RefSeq" id="WP_227017170.1">
    <property type="nucleotide sequence ID" value="NZ_JAGSND010000002.1"/>
</dbReference>
<sequence length="155" mass="18044">MNKFKQINVTFAVVCVLVVSIFIIFFTIEKNEIGKDISEKYQNTIILSEKNTKVTQIVFFSVRKTEIGIANYIKIPLLDRYYCQESYVLDNTEGRSVINDVLKGGWQGYVIEATPEAIKIQNIDPGYGVYWYIVYFGYLIFSIEALLYYRQKKKS</sequence>
<dbReference type="EMBL" id="JAGSND010000002">
    <property type="protein sequence ID" value="MBR0597038.1"/>
    <property type="molecule type" value="Genomic_DNA"/>
</dbReference>
<evidence type="ECO:0000313" key="3">
    <source>
        <dbReference type="Proteomes" id="UP000675664"/>
    </source>
</evidence>
<keyword evidence="3" id="KW-1185">Reference proteome</keyword>
<keyword evidence="1" id="KW-0472">Membrane</keyword>